<dbReference type="Gene3D" id="2.40.50.230">
    <property type="entry name" value="Gp5 N-terminal domain"/>
    <property type="match status" value="1"/>
</dbReference>
<proteinExistence type="predicted"/>
<dbReference type="InterPro" id="IPR037026">
    <property type="entry name" value="Vgr_OB-fold_dom_sf"/>
</dbReference>
<geneLocation type="plasmid" evidence="1">
    <name>pSPRO01</name>
</geneLocation>
<dbReference type="InterPro" id="IPR013046">
    <property type="entry name" value="GpV/Gp45"/>
</dbReference>
<dbReference type="Gene3D" id="6.20.150.10">
    <property type="match status" value="1"/>
</dbReference>
<dbReference type="eggNOG" id="COG4540">
    <property type="taxonomic scope" value="Bacteria"/>
</dbReference>
<dbReference type="KEGG" id="spe:Spro_4960"/>
<organism evidence="1">
    <name type="scientific">Serratia proteamaculans (strain 568)</name>
    <dbReference type="NCBI Taxonomy" id="399741"/>
    <lineage>
        <taxon>Bacteria</taxon>
        <taxon>Pseudomonadati</taxon>
        <taxon>Pseudomonadota</taxon>
        <taxon>Gammaproteobacteria</taxon>
        <taxon>Enterobacterales</taxon>
        <taxon>Yersiniaceae</taxon>
        <taxon>Serratia</taxon>
    </lineage>
</organism>
<name>A8GLR2_SERP5</name>
<sequence>MLPVLVRNTQENSDYWMPAVDEQVLCLFLGVGLEQGFILGSFYDETKPPPANSAKKRVTRFSDGTTVGYDSEAKELLVNAVGDITIIAAGNVLIKAQEVTIDAPETIMTGNALVKGTLTYQNGISGSAGSGSNTITGDVSVTGGELSVDGIGVKAHHHTAQGENSPTTAAQK</sequence>
<dbReference type="HOGENOM" id="CLU_088884_3_0_6"/>
<dbReference type="EMBL" id="CP000827">
    <property type="protein sequence ID" value="ABV44052.1"/>
    <property type="molecule type" value="Genomic_DNA"/>
</dbReference>
<dbReference type="NCBIfam" id="TIGR01644">
    <property type="entry name" value="phage_P2_V"/>
    <property type="match status" value="1"/>
</dbReference>
<gene>
    <name evidence="1" type="ordered locus">Spro_4960</name>
</gene>
<protein>
    <submittedName>
        <fullName evidence="1">Phage baseplate assembly protein V</fullName>
    </submittedName>
</protein>
<accession>A8GLR2</accession>
<dbReference type="AlphaFoldDB" id="A8GLR2"/>
<keyword evidence="1" id="KW-0614">Plasmid</keyword>
<reference evidence="1" key="1">
    <citation type="submission" date="2007-09" db="EMBL/GenBank/DDBJ databases">
        <title>Complete sequence of plasmid of Serratia proteamaculans 568.</title>
        <authorList>
            <consortium name="US DOE Joint Genome Institute"/>
            <person name="Copeland A."/>
            <person name="Lucas S."/>
            <person name="Lapidus A."/>
            <person name="Barry K."/>
            <person name="Glavina del Rio T."/>
            <person name="Dalin E."/>
            <person name="Tice H."/>
            <person name="Pitluck S."/>
            <person name="Chain P."/>
            <person name="Malfatti S."/>
            <person name="Shin M."/>
            <person name="Vergez L."/>
            <person name="Schmutz J."/>
            <person name="Larimer F."/>
            <person name="Land M."/>
            <person name="Hauser L."/>
            <person name="Kyrpides N."/>
            <person name="Kim E."/>
            <person name="Taghavi S."/>
            <person name="Newman L."/>
            <person name="Vangronsveld J."/>
            <person name="van der Lelie D."/>
            <person name="Richardson P."/>
        </authorList>
    </citation>
    <scope>NUCLEOTIDE SEQUENCE [LARGE SCALE GENOMIC DNA]</scope>
    <source>
        <strain evidence="1">568</strain>
        <plasmid evidence="1">pSPRO01</plasmid>
    </source>
</reference>
<evidence type="ECO:0000313" key="1">
    <source>
        <dbReference type="EMBL" id="ABV44052.1"/>
    </source>
</evidence>